<comment type="caution">
    <text evidence="2">The sequence shown here is derived from an EMBL/GenBank/DDBJ whole genome shotgun (WGS) entry which is preliminary data.</text>
</comment>
<feature type="compositionally biased region" description="Polar residues" evidence="1">
    <location>
        <begin position="108"/>
        <end position="124"/>
    </location>
</feature>
<name>A0A5N5QND3_9AGAM</name>
<sequence length="480" mass="52910">MGRSNFSIETNPPNPTEAIHPAHAPIQASPDHGSQLPRHCLNRVGAPHQFTVLHHASEVQLAKQAQSLRYWTRHPGSRDSNLRCNRRREGSSTSPSRAEVFVSRSGRPPTSSTARTEASKNTAPRNEGTERVRCPVGIQIDSSRTPAPITGPALQRQPITKILAYVSNSDFRADGEYAQQIFSNRIKGVDPDSIRFRHSALVGEEFEWFFSPEDIMPGDMHILLVTGHAKIKDGVVILELKDSNGRRVDTARLLGAINKLPAHCNLEVIMSVCHAEGTIPGLHQVWVMNYPSPTTTPHPNPRTNEACGTVSGPPPHISHSLSIASPLASRFTPPTSGILDHLPQLFGNHSKMRSKANIVFWAAALKDSPAFPVVYPHRQNEKYCIVIESERLECQSQKGRMLHVEIFAKGSEATKQNDARAKRDKKKTAKKLEELGPRVQIPALLSSSSDFDRVLDSFIFQPLPPGSDVTMPGGYPNVNM</sequence>
<feature type="region of interest" description="Disordered" evidence="1">
    <location>
        <begin position="1"/>
        <end position="37"/>
    </location>
</feature>
<dbReference type="EMBL" id="SSOP01000041">
    <property type="protein sequence ID" value="KAB5593295.1"/>
    <property type="molecule type" value="Genomic_DNA"/>
</dbReference>
<keyword evidence="3" id="KW-1185">Reference proteome</keyword>
<evidence type="ECO:0000256" key="1">
    <source>
        <dbReference type="SAM" id="MobiDB-lite"/>
    </source>
</evidence>
<dbReference type="Proteomes" id="UP000383932">
    <property type="component" value="Unassembled WGS sequence"/>
</dbReference>
<accession>A0A5N5QND3</accession>
<feature type="region of interest" description="Disordered" evidence="1">
    <location>
        <begin position="70"/>
        <end position="130"/>
    </location>
</feature>
<dbReference type="AlphaFoldDB" id="A0A5N5QND3"/>
<feature type="compositionally biased region" description="Polar residues" evidence="1">
    <location>
        <begin position="1"/>
        <end position="11"/>
    </location>
</feature>
<organism evidence="2 3">
    <name type="scientific">Ceratobasidium theobromae</name>
    <dbReference type="NCBI Taxonomy" id="1582974"/>
    <lineage>
        <taxon>Eukaryota</taxon>
        <taxon>Fungi</taxon>
        <taxon>Dikarya</taxon>
        <taxon>Basidiomycota</taxon>
        <taxon>Agaricomycotina</taxon>
        <taxon>Agaricomycetes</taxon>
        <taxon>Cantharellales</taxon>
        <taxon>Ceratobasidiaceae</taxon>
        <taxon>Ceratobasidium</taxon>
    </lineage>
</organism>
<dbReference type="OrthoDB" id="3191763at2759"/>
<reference evidence="2 3" key="1">
    <citation type="journal article" date="2019" name="Fungal Biol. Biotechnol.">
        <title>Draft genome sequence of fastidious pathogen Ceratobasidium theobromae, which causes vascular-streak dieback in Theobroma cacao.</title>
        <authorList>
            <person name="Ali S.S."/>
            <person name="Asman A."/>
            <person name="Shao J."/>
            <person name="Firmansyah A.P."/>
            <person name="Susilo A.W."/>
            <person name="Rosmana A."/>
            <person name="McMahon P."/>
            <person name="Junaid M."/>
            <person name="Guest D."/>
            <person name="Kheng T.Y."/>
            <person name="Meinhardt L.W."/>
            <person name="Bailey B.A."/>
        </authorList>
    </citation>
    <scope>NUCLEOTIDE SEQUENCE [LARGE SCALE GENOMIC DNA]</scope>
    <source>
        <strain evidence="2 3">CT2</strain>
    </source>
</reference>
<proteinExistence type="predicted"/>
<evidence type="ECO:0000313" key="2">
    <source>
        <dbReference type="EMBL" id="KAB5593295.1"/>
    </source>
</evidence>
<gene>
    <name evidence="2" type="ORF">CTheo_3298</name>
</gene>
<protein>
    <submittedName>
        <fullName evidence="2">Uncharacterized protein</fullName>
    </submittedName>
</protein>
<evidence type="ECO:0000313" key="3">
    <source>
        <dbReference type="Proteomes" id="UP000383932"/>
    </source>
</evidence>